<dbReference type="PANTHER" id="PTHR43098">
    <property type="entry name" value="L-ORNITHINE N(5)-MONOOXYGENASE-RELATED"/>
    <property type="match status" value="1"/>
</dbReference>
<dbReference type="SUPFAM" id="SSF51905">
    <property type="entry name" value="FAD/NAD(P)-binding domain"/>
    <property type="match status" value="2"/>
</dbReference>
<evidence type="ECO:0000256" key="1">
    <source>
        <dbReference type="ARBA" id="ARBA00001974"/>
    </source>
</evidence>
<dbReference type="GO" id="GO:0004499">
    <property type="term" value="F:N,N-dimethylaniline monooxygenase activity"/>
    <property type="evidence" value="ECO:0007669"/>
    <property type="project" value="InterPro"/>
</dbReference>
<dbReference type="AlphaFoldDB" id="K6W9C9"/>
<dbReference type="Pfam" id="PF00743">
    <property type="entry name" value="FMO-like"/>
    <property type="match status" value="1"/>
</dbReference>
<dbReference type="GO" id="GO:0050660">
    <property type="term" value="F:flavin adenine dinucleotide binding"/>
    <property type="evidence" value="ECO:0007669"/>
    <property type="project" value="InterPro"/>
</dbReference>
<keyword evidence="5" id="KW-0521">NADP</keyword>
<gene>
    <name evidence="8" type="ORF">GORHZ_040_00250</name>
</gene>
<evidence type="ECO:0000313" key="8">
    <source>
        <dbReference type="EMBL" id="GAB88792.1"/>
    </source>
</evidence>
<keyword evidence="7 8" id="KW-0503">Monooxygenase</keyword>
<evidence type="ECO:0000256" key="2">
    <source>
        <dbReference type="ARBA" id="ARBA00010139"/>
    </source>
</evidence>
<evidence type="ECO:0000313" key="9">
    <source>
        <dbReference type="Proteomes" id="UP000008363"/>
    </source>
</evidence>
<reference evidence="8 9" key="1">
    <citation type="submission" date="2012-08" db="EMBL/GenBank/DDBJ databases">
        <title>Whole genome shotgun sequence of Gordonia rhizosphera NBRC 16068.</title>
        <authorList>
            <person name="Takarada H."/>
            <person name="Isaki S."/>
            <person name="Hosoyama A."/>
            <person name="Tsuchikane K."/>
            <person name="Katsumata H."/>
            <person name="Baba S."/>
            <person name="Ohji S."/>
            <person name="Yamazaki S."/>
            <person name="Fujita N."/>
        </authorList>
    </citation>
    <scope>NUCLEOTIDE SEQUENCE [LARGE SCALE GENOMIC DNA]</scope>
    <source>
        <strain evidence="8 9">NBRC 16068</strain>
    </source>
</reference>
<evidence type="ECO:0000256" key="4">
    <source>
        <dbReference type="ARBA" id="ARBA00022827"/>
    </source>
</evidence>
<dbReference type="EMBL" id="BAHC01000040">
    <property type="protein sequence ID" value="GAB88792.1"/>
    <property type="molecule type" value="Genomic_DNA"/>
</dbReference>
<keyword evidence="6" id="KW-0560">Oxidoreductase</keyword>
<evidence type="ECO:0000256" key="6">
    <source>
        <dbReference type="ARBA" id="ARBA00023002"/>
    </source>
</evidence>
<accession>K6W9C9</accession>
<evidence type="ECO:0000256" key="7">
    <source>
        <dbReference type="ARBA" id="ARBA00023033"/>
    </source>
</evidence>
<keyword evidence="3" id="KW-0285">Flavoprotein</keyword>
<comment type="caution">
    <text evidence="8">The sequence shown here is derived from an EMBL/GenBank/DDBJ whole genome shotgun (WGS) entry which is preliminary data.</text>
</comment>
<dbReference type="GO" id="GO:0050661">
    <property type="term" value="F:NADP binding"/>
    <property type="evidence" value="ECO:0007669"/>
    <property type="project" value="InterPro"/>
</dbReference>
<dbReference type="PANTHER" id="PTHR43098:SF3">
    <property type="entry name" value="L-ORNITHINE N(5)-MONOOXYGENASE-RELATED"/>
    <property type="match status" value="1"/>
</dbReference>
<comment type="similarity">
    <text evidence="2">Belongs to the FAD-binding monooxygenase family.</text>
</comment>
<organism evidence="8 9">
    <name type="scientific">Gordonia rhizosphera NBRC 16068</name>
    <dbReference type="NCBI Taxonomy" id="1108045"/>
    <lineage>
        <taxon>Bacteria</taxon>
        <taxon>Bacillati</taxon>
        <taxon>Actinomycetota</taxon>
        <taxon>Actinomycetes</taxon>
        <taxon>Mycobacteriales</taxon>
        <taxon>Gordoniaceae</taxon>
        <taxon>Gordonia</taxon>
    </lineage>
</organism>
<evidence type="ECO:0000256" key="5">
    <source>
        <dbReference type="ARBA" id="ARBA00022857"/>
    </source>
</evidence>
<protein>
    <submittedName>
        <fullName evidence="8">Putative steroid monooxygenase</fullName>
    </submittedName>
</protein>
<dbReference type="Gene3D" id="3.50.50.60">
    <property type="entry name" value="FAD/NAD(P)-binding domain"/>
    <property type="match status" value="2"/>
</dbReference>
<comment type="cofactor">
    <cofactor evidence="1">
        <name>FAD</name>
        <dbReference type="ChEBI" id="CHEBI:57692"/>
    </cofactor>
</comment>
<dbReference type="InterPro" id="IPR036188">
    <property type="entry name" value="FAD/NAD-bd_sf"/>
</dbReference>
<name>K6W9C9_9ACTN</name>
<keyword evidence="4" id="KW-0274">FAD</keyword>
<dbReference type="STRING" id="1108045.GORHZ_040_00250"/>
<evidence type="ECO:0000256" key="3">
    <source>
        <dbReference type="ARBA" id="ARBA00022630"/>
    </source>
</evidence>
<proteinExistence type="inferred from homology"/>
<dbReference type="eggNOG" id="COG2072">
    <property type="taxonomic scope" value="Bacteria"/>
</dbReference>
<keyword evidence="9" id="KW-1185">Reference proteome</keyword>
<sequence length="541" mass="59547">MDIASSPTSSTSTDVDVAVVGAGFAGLYLLHRLRGQGLSVRVFEAGSGVGGTWFWNRYPGARCDIESVDYQYSFDDDLIRDWQWSERYPRQEELLAYLNHVADRFELRRDISLNTRVTASIFDDVAQTWTVTTDQNERISARFVILATGCLTAARTPDFDGLDDFAGQWYHTARWPDGGVDFTGKRVGIIGTGSSGIQSIPVIADQAEALTVFQRTANYSVPAGNHVLSDSERKDGADGFDARRRMQKESFLGMSVPMVEAAAADMPSEERDAILEERWQMGGLPMYGAFADVLTDESSNNAAKEFFAKKIRAKVDDPDVAERLIPKGYPFGGKRICVDTNYFETFNRDNVTLVDVNESPIERITANGIKAGDTEYELDAIVFATGFDAFTGALSAIDIRGRNGQALTEKWQDGPRNLLGLAMSGFPNMFLITGPGSPSVFSNMVVSIEQHSDWIADAIAHMQDTDARIIEATDTAEDEWVAHVNEVADSTLLPQANSWYNGANVPGKPRIFMAYLGGVGDYRLHCDEVARAGYKGFALTR</sequence>
<dbReference type="OrthoDB" id="5168853at2"/>
<dbReference type="Proteomes" id="UP000008363">
    <property type="component" value="Unassembled WGS sequence"/>
</dbReference>
<dbReference type="InterPro" id="IPR050775">
    <property type="entry name" value="FAD-binding_Monooxygenases"/>
</dbReference>
<dbReference type="RefSeq" id="WP_006330458.1">
    <property type="nucleotide sequence ID" value="NZ_BAHC01000040.1"/>
</dbReference>
<dbReference type="InterPro" id="IPR020946">
    <property type="entry name" value="Flavin_mOase-like"/>
</dbReference>